<keyword evidence="5" id="KW-1185">Reference proteome</keyword>
<feature type="compositionally biased region" description="Basic residues" evidence="1">
    <location>
        <begin position="595"/>
        <end position="611"/>
    </location>
</feature>
<evidence type="ECO:0000259" key="3">
    <source>
        <dbReference type="Pfam" id="PF20248"/>
    </source>
</evidence>
<feature type="compositionally biased region" description="Low complexity" evidence="1">
    <location>
        <begin position="503"/>
        <end position="513"/>
    </location>
</feature>
<feature type="compositionally biased region" description="Gly residues" evidence="1">
    <location>
        <begin position="677"/>
        <end position="686"/>
    </location>
</feature>
<evidence type="ECO:0000313" key="5">
    <source>
        <dbReference type="Proteomes" id="UP001157017"/>
    </source>
</evidence>
<sequence length="1114" mass="112084">MLLGALRADLARTDPGAVAGAPAAVDAVLQAVGLLHEGRLAWPAGLVSAPGAWLRALPGGLEAAVPALLDAVTGLLPGPAGGAPGTWAVAPGVRLGAAVDAAHGGALAVRLDVDASAFTTAPTGLVLAAGAGLLVRPTGVTPLVEVDVGAQPVGALRVRVGTAAGGGGTGDAVGVTVSLVPHARPEIVVHPSPRGLGGLADVAADQALAALPLLLTRLAAEDPAGAATTPVEVAARVVARVGTALGLATGAPAVFDGPALQAFAARPAEALQARAATVAAAGLTALVEAVESVLGGAPTRSVTSAAGRVQVVLGPPTQQVVLGWTPGTGTLDAAVAVAGVPGVGAVTAGLRVGGDGVQAARRAGRAGPARAWPTSAGWCSRRRPGCRPAPACPRRSSTSGWAPARTGCSPGCTWAARPGSSLLSGGGPRTAAPSSAPDDVVLAVVGAVLDLAGGVVLSVDAVHDALTHPVLGTASLATLLDGVLLRTAPALGVDPALTDAVADPEPAARPAGAARRERRGRHDHPAGDRRHPRGPRHPERRRRARARAHDRGAGRALGAEPGRRRAGVAGHRRVVDRAERAGGDHPGGGAADLGRRHRVRARPRRRRRRGAGCRGRPVRSSTRSSRSTRCRCWASASCGTTAGCRLGGGARVELAGIAVPLAGASGGDNGVARGVMPSGGSGGAQGGPAPRFSPSLAVQRPPGGDVRVSFSAGSGGGPWWLAVQREFGPIYLEQVGLGVGQDGSTVTSISVLVDGRVSLFGLSASVDDLSLTYQVAGTGSPFDPTRWVVDVAGFAVTADVAGLTLAGGLRRFTPSEGGVEYLGMLLARLGVYGLTVYGGFGEVGPVGDRYSALFLFGAVNGPIGGPPAFFVTGIGGGFGVNRGLVVPADLSHFADFPLIKALDPAARSGDPFAELEQARQFFPASRGRFWFAAGISFTSFALVDGVVVVAVSFGDGFELDVLGLARMALPRPEPPLVSIEPGPGGQGLDPRGRRAGAGPGDRQLVDHRARRPAHRRLRLRGVVRRPEPRPVRPDARRVPPRLPPRRVPGGAAAGADVGDRRRRPGDGGVVLRADVRGPDGGHEDGGARPGSGRRGRTWCSAPTASSPSTRSTWT</sequence>
<feature type="region of interest" description="Disordered" evidence="1">
    <location>
        <begin position="383"/>
        <end position="404"/>
    </location>
</feature>
<feature type="compositionally biased region" description="Low complexity" evidence="1">
    <location>
        <begin position="1097"/>
        <end position="1114"/>
    </location>
</feature>
<evidence type="ECO:0000313" key="4">
    <source>
        <dbReference type="EMBL" id="GMA88975.1"/>
    </source>
</evidence>
<keyword evidence="2" id="KW-0812">Transmembrane</keyword>
<comment type="caution">
    <text evidence="4">The sequence shown here is derived from an EMBL/GenBank/DDBJ whole genome shotgun (WGS) entry which is preliminary data.</text>
</comment>
<reference evidence="5" key="1">
    <citation type="journal article" date="2019" name="Int. J. Syst. Evol. Microbiol.">
        <title>The Global Catalogue of Microorganisms (GCM) 10K type strain sequencing project: providing services to taxonomists for standard genome sequencing and annotation.</title>
        <authorList>
            <consortium name="The Broad Institute Genomics Platform"/>
            <consortium name="The Broad Institute Genome Sequencing Center for Infectious Disease"/>
            <person name="Wu L."/>
            <person name="Ma J."/>
        </authorList>
    </citation>
    <scope>NUCLEOTIDE SEQUENCE [LARGE SCALE GENOMIC DNA]</scope>
    <source>
        <strain evidence="5">NBRC 108730</strain>
    </source>
</reference>
<feature type="compositionally biased region" description="Basic residues" evidence="1">
    <location>
        <begin position="1008"/>
        <end position="1023"/>
    </location>
</feature>
<keyword evidence="2" id="KW-1133">Transmembrane helix</keyword>
<feature type="compositionally biased region" description="Basic and acidic residues" evidence="1">
    <location>
        <begin position="1024"/>
        <end position="1037"/>
    </location>
</feature>
<organism evidence="4 5">
    <name type="scientific">Angustibacter aerolatus</name>
    <dbReference type="NCBI Taxonomy" id="1162965"/>
    <lineage>
        <taxon>Bacteria</taxon>
        <taxon>Bacillati</taxon>
        <taxon>Actinomycetota</taxon>
        <taxon>Actinomycetes</taxon>
        <taxon>Kineosporiales</taxon>
        <taxon>Kineosporiaceae</taxon>
    </lineage>
</organism>
<dbReference type="Pfam" id="PF20248">
    <property type="entry name" value="DUF6603"/>
    <property type="match status" value="1"/>
</dbReference>
<gene>
    <name evidence="4" type="ORF">GCM10025868_42250</name>
</gene>
<dbReference type="InterPro" id="IPR046538">
    <property type="entry name" value="DUF6603"/>
</dbReference>
<name>A0ABQ6JQI8_9ACTN</name>
<feature type="compositionally biased region" description="Basic and acidic residues" evidence="1">
    <location>
        <begin position="1073"/>
        <end position="1086"/>
    </location>
</feature>
<feature type="region of interest" description="Disordered" evidence="1">
    <location>
        <begin position="674"/>
        <end position="698"/>
    </location>
</feature>
<keyword evidence="2" id="KW-0472">Membrane</keyword>
<evidence type="ECO:0000256" key="1">
    <source>
        <dbReference type="SAM" id="MobiDB-lite"/>
    </source>
</evidence>
<feature type="region of interest" description="Disordered" evidence="1">
    <location>
        <begin position="973"/>
        <end position="1114"/>
    </location>
</feature>
<feature type="region of interest" description="Disordered" evidence="1">
    <location>
        <begin position="501"/>
        <end position="626"/>
    </location>
</feature>
<proteinExistence type="predicted"/>
<dbReference type="EMBL" id="BSUZ01000001">
    <property type="protein sequence ID" value="GMA88975.1"/>
    <property type="molecule type" value="Genomic_DNA"/>
</dbReference>
<feature type="compositionally biased region" description="Low complexity" evidence="1">
    <location>
        <begin position="614"/>
        <end position="626"/>
    </location>
</feature>
<feature type="domain" description="DUF6603" evidence="3">
    <location>
        <begin position="723"/>
        <end position="980"/>
    </location>
</feature>
<feature type="compositionally biased region" description="Low complexity" evidence="1">
    <location>
        <begin position="1047"/>
        <end position="1056"/>
    </location>
</feature>
<feature type="compositionally biased region" description="Low complexity" evidence="1">
    <location>
        <begin position="386"/>
        <end position="397"/>
    </location>
</feature>
<protein>
    <recommendedName>
        <fullName evidence="3">DUF6603 domain-containing protein</fullName>
    </recommendedName>
</protein>
<feature type="compositionally biased region" description="Basic residues" evidence="1">
    <location>
        <begin position="530"/>
        <end position="546"/>
    </location>
</feature>
<feature type="compositionally biased region" description="Basic and acidic residues" evidence="1">
    <location>
        <begin position="573"/>
        <end position="583"/>
    </location>
</feature>
<accession>A0ABQ6JQI8</accession>
<dbReference type="Proteomes" id="UP001157017">
    <property type="component" value="Unassembled WGS sequence"/>
</dbReference>
<feature type="transmembrane region" description="Helical" evidence="2">
    <location>
        <begin position="929"/>
        <end position="953"/>
    </location>
</feature>
<evidence type="ECO:0000256" key="2">
    <source>
        <dbReference type="SAM" id="Phobius"/>
    </source>
</evidence>